<name>A0ABX0I043_9BURK</name>
<organism evidence="3 4">
    <name type="scientific">Rubrivivax benzoatilyticus</name>
    <dbReference type="NCBI Taxonomy" id="316997"/>
    <lineage>
        <taxon>Bacteria</taxon>
        <taxon>Pseudomonadati</taxon>
        <taxon>Pseudomonadota</taxon>
        <taxon>Betaproteobacteria</taxon>
        <taxon>Burkholderiales</taxon>
        <taxon>Sphaerotilaceae</taxon>
        <taxon>Rubrivivax</taxon>
    </lineage>
</organism>
<evidence type="ECO:0000256" key="1">
    <source>
        <dbReference type="SAM" id="SignalP"/>
    </source>
</evidence>
<sequence>MTPVLLRAAVGAIALFTAAGAAQAASVTLTDWAYGSGVSVEGAYVSPDVPARGNSYRHSFSVEAGAFKGSWLADGQSAATDFITYCVELEETFSFGRQAMTGYQLVGGLDYFGSQAKVDLLGRLMTYVGQNASAVDTAFESAALQLAIWNTVYDKDTSVRSGSGFNLAEGRPLRALGDYAIELLLAAAGVSSIYDISVLQRNGSQDFLMASLRQGPAKPASNDVPEPGSAALALLALGAAGAGLRRRKA</sequence>
<dbReference type="EMBL" id="JAAOCD010000005">
    <property type="protein sequence ID" value="NHK99193.1"/>
    <property type="molecule type" value="Genomic_DNA"/>
</dbReference>
<evidence type="ECO:0000259" key="2">
    <source>
        <dbReference type="Pfam" id="PF07589"/>
    </source>
</evidence>
<dbReference type="Proteomes" id="UP000802098">
    <property type="component" value="Unassembled WGS sequence"/>
</dbReference>
<feature type="chain" id="PRO_5046993358" evidence="1">
    <location>
        <begin position="25"/>
        <end position="249"/>
    </location>
</feature>
<reference evidence="3 4" key="1">
    <citation type="submission" date="2020-03" db="EMBL/GenBank/DDBJ databases">
        <title>Rubrivivax benzoatilyticus JA2 (sequenced after 10 years sub-culturing).</title>
        <authorList>
            <person name="Gupta D."/>
            <person name="Chintalapati S."/>
            <person name="Chintalapati V.R."/>
        </authorList>
    </citation>
    <scope>NUCLEOTIDE SEQUENCE [LARGE SCALE GENOMIC DNA]</scope>
    <source>
        <strain evidence="3 4">JA2-Mal</strain>
    </source>
</reference>
<dbReference type="InterPro" id="IPR013424">
    <property type="entry name" value="Ice-binding_C"/>
</dbReference>
<proteinExistence type="predicted"/>
<accession>A0ABX0I043</accession>
<protein>
    <submittedName>
        <fullName evidence="3">PEP-CTERM sorting domain-containing protein</fullName>
    </submittedName>
</protein>
<gene>
    <name evidence="3" type="ORF">G7087_12470</name>
</gene>
<dbReference type="RefSeq" id="WP_009858850.1">
    <property type="nucleotide sequence ID" value="NZ_JAAOCD010000005.1"/>
</dbReference>
<keyword evidence="1" id="KW-0732">Signal</keyword>
<feature type="domain" description="Ice-binding protein C-terminal" evidence="2">
    <location>
        <begin position="223"/>
        <end position="247"/>
    </location>
</feature>
<comment type="caution">
    <text evidence="3">The sequence shown here is derived from an EMBL/GenBank/DDBJ whole genome shotgun (WGS) entry which is preliminary data.</text>
</comment>
<feature type="signal peptide" evidence="1">
    <location>
        <begin position="1"/>
        <end position="24"/>
    </location>
</feature>
<evidence type="ECO:0000313" key="4">
    <source>
        <dbReference type="Proteomes" id="UP000802098"/>
    </source>
</evidence>
<dbReference type="NCBIfam" id="TIGR02595">
    <property type="entry name" value="PEP_CTERM"/>
    <property type="match status" value="1"/>
</dbReference>
<keyword evidence="4" id="KW-1185">Reference proteome</keyword>
<dbReference type="Pfam" id="PF07589">
    <property type="entry name" value="PEP-CTERM"/>
    <property type="match status" value="1"/>
</dbReference>
<evidence type="ECO:0000313" key="3">
    <source>
        <dbReference type="EMBL" id="NHK99193.1"/>
    </source>
</evidence>